<proteinExistence type="predicted"/>
<reference evidence="2" key="1">
    <citation type="submission" date="2021-01" db="EMBL/GenBank/DDBJ databases">
        <authorList>
            <person name="Kaushik A."/>
        </authorList>
    </citation>
    <scope>NUCLEOTIDE SEQUENCE</scope>
    <source>
        <strain evidence="2">AG6-10EEA</strain>
    </source>
</reference>
<feature type="chain" id="PRO_5034888889" evidence="1">
    <location>
        <begin position="20"/>
        <end position="67"/>
    </location>
</feature>
<comment type="caution">
    <text evidence="2">The sequence shown here is derived from an EMBL/GenBank/DDBJ whole genome shotgun (WGS) entry which is preliminary data.</text>
</comment>
<evidence type="ECO:0000313" key="2">
    <source>
        <dbReference type="EMBL" id="CAE6440198.1"/>
    </source>
</evidence>
<dbReference type="AlphaFoldDB" id="A0A8H3ATU4"/>
<keyword evidence="1" id="KW-0732">Signal</keyword>
<dbReference type="EMBL" id="CAJMXA010000704">
    <property type="protein sequence ID" value="CAE6440198.1"/>
    <property type="molecule type" value="Genomic_DNA"/>
</dbReference>
<gene>
    <name evidence="2" type="ORF">RDB_LOCUS35943</name>
</gene>
<dbReference type="Proteomes" id="UP000663853">
    <property type="component" value="Unassembled WGS sequence"/>
</dbReference>
<evidence type="ECO:0000256" key="1">
    <source>
        <dbReference type="SAM" id="SignalP"/>
    </source>
</evidence>
<sequence length="67" mass="7178">MKNIFAVSIAALFAVSVLASPTAEPRQSCIAEGNSCNRLGAVGKKCCTFLVCDWDTARCKKNTPRVD</sequence>
<organism evidence="2 3">
    <name type="scientific">Rhizoctonia solani</name>
    <dbReference type="NCBI Taxonomy" id="456999"/>
    <lineage>
        <taxon>Eukaryota</taxon>
        <taxon>Fungi</taxon>
        <taxon>Dikarya</taxon>
        <taxon>Basidiomycota</taxon>
        <taxon>Agaricomycotina</taxon>
        <taxon>Agaricomycetes</taxon>
        <taxon>Cantharellales</taxon>
        <taxon>Ceratobasidiaceae</taxon>
        <taxon>Rhizoctonia</taxon>
    </lineage>
</organism>
<accession>A0A8H3ATU4</accession>
<protein>
    <submittedName>
        <fullName evidence="2">Uncharacterized protein</fullName>
    </submittedName>
</protein>
<feature type="signal peptide" evidence="1">
    <location>
        <begin position="1"/>
        <end position="19"/>
    </location>
</feature>
<evidence type="ECO:0000313" key="3">
    <source>
        <dbReference type="Proteomes" id="UP000663853"/>
    </source>
</evidence>
<name>A0A8H3ATU4_9AGAM</name>